<sequence length="394" mass="44604">MLTLQARPLELALIYANPQHRQNVTTIIQQYEAQTGQTINLMVLPDKLFKQRLPHWLQGERTPDLLLWQGGERLLSYARQGLLLPLDDLWRSEDWYGAFGSAMATSVSLNGHPYALPFSHYPWGLFYSRPRLAEADLPQPDNWQQLLASCPVLRQRGIIPIMLGTKESWPALAWFDYLDLRINGLAFHQQLTRGEIPYTDPRVTAVFEHWQALVAADCFNDNQNELDWKNTLPYLYHGKAAMVLMASFIVPRSRFADIGLLPFPTIKADMPRYEDAPLDLFAIPARATAQQEQAKQLLRFLGQAKVQQQLLEGLSIFSPLKGASSHVFPEAQAILRGAAGYAQFFDRDVPPAFDQAASPLLAAFPRHPDIPLIQQQLEQLRQRLYPAVSAAATQ</sequence>
<dbReference type="PANTHER" id="PTHR43649">
    <property type="entry name" value="ARABINOSE-BINDING PROTEIN-RELATED"/>
    <property type="match status" value="1"/>
</dbReference>
<proteinExistence type="inferred from homology"/>
<dbReference type="InterPro" id="IPR050490">
    <property type="entry name" value="Bact_solute-bd_prot1"/>
</dbReference>
<dbReference type="InterPro" id="IPR006059">
    <property type="entry name" value="SBP"/>
</dbReference>
<dbReference type="Gene3D" id="3.40.190.10">
    <property type="entry name" value="Periplasmic binding protein-like II"/>
    <property type="match status" value="2"/>
</dbReference>
<organism evidence="3 4">
    <name type="scientific">Pseudaeromonas paramecii</name>
    <dbReference type="NCBI Taxonomy" id="2138166"/>
    <lineage>
        <taxon>Bacteria</taxon>
        <taxon>Pseudomonadati</taxon>
        <taxon>Pseudomonadota</taxon>
        <taxon>Gammaproteobacteria</taxon>
        <taxon>Aeromonadales</taxon>
        <taxon>Aeromonadaceae</taxon>
        <taxon>Pseudaeromonas</taxon>
    </lineage>
</organism>
<protein>
    <submittedName>
        <fullName evidence="3">Extracellular solute-binding protein</fullName>
    </submittedName>
</protein>
<dbReference type="Pfam" id="PF01547">
    <property type="entry name" value="SBP_bac_1"/>
    <property type="match status" value="1"/>
</dbReference>
<evidence type="ECO:0000313" key="4">
    <source>
        <dbReference type="Proteomes" id="UP001501321"/>
    </source>
</evidence>
<dbReference type="RefSeq" id="WP_345014342.1">
    <property type="nucleotide sequence ID" value="NZ_BAABFC010000022.1"/>
</dbReference>
<dbReference type="SUPFAM" id="SSF53850">
    <property type="entry name" value="Periplasmic binding protein-like II"/>
    <property type="match status" value="1"/>
</dbReference>
<comment type="subcellular location">
    <subcellularLocation>
        <location evidence="1">Periplasm</location>
    </subcellularLocation>
</comment>
<dbReference type="Proteomes" id="UP001501321">
    <property type="component" value="Unassembled WGS sequence"/>
</dbReference>
<comment type="similarity">
    <text evidence="2">Belongs to the bacterial solute-binding protein 1 family.</text>
</comment>
<dbReference type="EMBL" id="BAABFC010000022">
    <property type="protein sequence ID" value="GAA4502990.1"/>
    <property type="molecule type" value="Genomic_DNA"/>
</dbReference>
<evidence type="ECO:0000256" key="2">
    <source>
        <dbReference type="ARBA" id="ARBA00008520"/>
    </source>
</evidence>
<gene>
    <name evidence="3" type="ORF">GCM10023095_28610</name>
</gene>
<keyword evidence="4" id="KW-1185">Reference proteome</keyword>
<accession>A0ABP8QIW3</accession>
<dbReference type="PANTHER" id="PTHR43649:SF14">
    <property type="entry name" value="BLR3389 PROTEIN"/>
    <property type="match status" value="1"/>
</dbReference>
<evidence type="ECO:0000313" key="3">
    <source>
        <dbReference type="EMBL" id="GAA4502990.1"/>
    </source>
</evidence>
<reference evidence="4" key="1">
    <citation type="journal article" date="2019" name="Int. J. Syst. Evol. Microbiol.">
        <title>The Global Catalogue of Microorganisms (GCM) 10K type strain sequencing project: providing services to taxonomists for standard genome sequencing and annotation.</title>
        <authorList>
            <consortium name="The Broad Institute Genomics Platform"/>
            <consortium name="The Broad Institute Genome Sequencing Center for Infectious Disease"/>
            <person name="Wu L."/>
            <person name="Ma J."/>
        </authorList>
    </citation>
    <scope>NUCLEOTIDE SEQUENCE [LARGE SCALE GENOMIC DNA]</scope>
    <source>
        <strain evidence="4">JCM 32226</strain>
    </source>
</reference>
<comment type="caution">
    <text evidence="3">The sequence shown here is derived from an EMBL/GenBank/DDBJ whole genome shotgun (WGS) entry which is preliminary data.</text>
</comment>
<name>A0ABP8QIW3_9GAMM</name>
<evidence type="ECO:0000256" key="1">
    <source>
        <dbReference type="ARBA" id="ARBA00004418"/>
    </source>
</evidence>